<dbReference type="InterPro" id="IPR002376">
    <property type="entry name" value="Formyl_transf_N"/>
</dbReference>
<dbReference type="InterPro" id="IPR005793">
    <property type="entry name" value="Formyl_trans_C"/>
</dbReference>
<protein>
    <submittedName>
        <fullName evidence="3">Formyl transferase</fullName>
    </submittedName>
</protein>
<dbReference type="Proteomes" id="UP000062317">
    <property type="component" value="Unassembled WGS sequence"/>
</dbReference>
<dbReference type="SUPFAM" id="SSF50486">
    <property type="entry name" value="FMT C-terminal domain-like"/>
    <property type="match status" value="1"/>
</dbReference>
<proteinExistence type="predicted"/>
<comment type="caution">
    <text evidence="3">The sequence shown here is derived from an EMBL/GenBank/DDBJ whole genome shotgun (WGS) entry which is preliminary data.</text>
</comment>
<evidence type="ECO:0000313" key="4">
    <source>
        <dbReference type="Proteomes" id="UP000062317"/>
    </source>
</evidence>
<dbReference type="InterPro" id="IPR011034">
    <property type="entry name" value="Formyl_transferase-like_C_sf"/>
</dbReference>
<keyword evidence="3" id="KW-0808">Transferase</keyword>
<dbReference type="RefSeq" id="WP_060107743.1">
    <property type="nucleotide sequence ID" value="NZ_LPEQ01000106.1"/>
</dbReference>
<reference evidence="3 4" key="1">
    <citation type="submission" date="2015-11" db="EMBL/GenBank/DDBJ databases">
        <title>Expanding the genomic diversity of Burkholderia species for the development of highly accurate diagnostics.</title>
        <authorList>
            <person name="Sahl J."/>
            <person name="Keim P."/>
            <person name="Wagner D."/>
        </authorList>
    </citation>
    <scope>NUCLEOTIDE SEQUENCE [LARGE SCALE GENOMIC DNA]</scope>
    <source>
        <strain evidence="3 4">MSMB1301WGS</strain>
    </source>
</reference>
<evidence type="ECO:0000259" key="1">
    <source>
        <dbReference type="Pfam" id="PF00551"/>
    </source>
</evidence>
<feature type="domain" description="Formyl transferase N-terminal" evidence="1">
    <location>
        <begin position="58"/>
        <end position="169"/>
    </location>
</feature>
<gene>
    <name evidence="3" type="ORF">WT27_10900</name>
</gene>
<dbReference type="AlphaFoldDB" id="A0A106DLZ9"/>
<name>A0A106DLZ9_9BURK</name>
<dbReference type="GO" id="GO:0004479">
    <property type="term" value="F:methionyl-tRNA formyltransferase activity"/>
    <property type="evidence" value="ECO:0007669"/>
    <property type="project" value="TreeGrafter"/>
</dbReference>
<evidence type="ECO:0000313" key="3">
    <source>
        <dbReference type="EMBL" id="KVV42320.1"/>
    </source>
</evidence>
<sequence>MRFAFAGFDRWRVVFDAFVAAGWEPVALYSIPVDNRLDFNGELVERAEKLRIPVQLSRMDEDDLHWLAERQCEALIVAGYSWKIPAWQRYLRRAANFHPSPLPDGRGPYPAMRAILEGRREWGVSCHRIDADFDTGEIVDAECFPLDADEWHETLQLKLQMAAHRLATRVARDFDRLWNERRPQGAGRYWPRLADAERTIDFAQPVAEAMRVVRACGNVESIAPLFGTTVHVRRATAWQEAHTYEPGQIVHQYRRWVVVAAQDGFVALLEWSPLNASLRQQMES</sequence>
<feature type="domain" description="Formyl transferase C-terminal" evidence="2">
    <location>
        <begin position="194"/>
        <end position="271"/>
    </location>
</feature>
<dbReference type="InterPro" id="IPR036477">
    <property type="entry name" value="Formyl_transf_N_sf"/>
</dbReference>
<dbReference type="PANTHER" id="PTHR11138:SF5">
    <property type="entry name" value="METHIONYL-TRNA FORMYLTRANSFERASE, MITOCHONDRIAL"/>
    <property type="match status" value="1"/>
</dbReference>
<organism evidence="3 4">
    <name type="scientific">Burkholderia territorii</name>
    <dbReference type="NCBI Taxonomy" id="1503055"/>
    <lineage>
        <taxon>Bacteria</taxon>
        <taxon>Pseudomonadati</taxon>
        <taxon>Pseudomonadota</taxon>
        <taxon>Betaproteobacteria</taxon>
        <taxon>Burkholderiales</taxon>
        <taxon>Burkholderiaceae</taxon>
        <taxon>Burkholderia</taxon>
        <taxon>Burkholderia cepacia complex</taxon>
    </lineage>
</organism>
<dbReference type="Gene3D" id="3.40.50.12230">
    <property type="match status" value="1"/>
</dbReference>
<dbReference type="PANTHER" id="PTHR11138">
    <property type="entry name" value="METHIONYL-TRNA FORMYLTRANSFERASE"/>
    <property type="match status" value="1"/>
</dbReference>
<evidence type="ECO:0000259" key="2">
    <source>
        <dbReference type="Pfam" id="PF02911"/>
    </source>
</evidence>
<keyword evidence="4" id="KW-1185">Reference proteome</keyword>
<dbReference type="Pfam" id="PF02911">
    <property type="entry name" value="Formyl_trans_C"/>
    <property type="match status" value="1"/>
</dbReference>
<dbReference type="Pfam" id="PF00551">
    <property type="entry name" value="Formyl_trans_N"/>
    <property type="match status" value="1"/>
</dbReference>
<dbReference type="EMBL" id="LPEQ01000106">
    <property type="protein sequence ID" value="KVV42320.1"/>
    <property type="molecule type" value="Genomic_DNA"/>
</dbReference>
<dbReference type="SUPFAM" id="SSF53328">
    <property type="entry name" value="Formyltransferase"/>
    <property type="match status" value="1"/>
</dbReference>
<accession>A0A106DLZ9</accession>